<dbReference type="Pfam" id="PF01494">
    <property type="entry name" value="FAD_binding_3"/>
    <property type="match status" value="1"/>
</dbReference>
<organism evidence="2 3">
    <name type="scientific">Petropleomorpha daqingensis</name>
    <dbReference type="NCBI Taxonomy" id="2026353"/>
    <lineage>
        <taxon>Bacteria</taxon>
        <taxon>Bacillati</taxon>
        <taxon>Actinomycetota</taxon>
        <taxon>Actinomycetes</taxon>
        <taxon>Geodermatophilales</taxon>
        <taxon>Geodermatophilaceae</taxon>
        <taxon>Petropleomorpha</taxon>
    </lineage>
</organism>
<reference evidence="2 3" key="1">
    <citation type="submission" date="2020-07" db="EMBL/GenBank/DDBJ databases">
        <title>Sequencing the genomes of 1000 actinobacteria strains.</title>
        <authorList>
            <person name="Klenk H.-P."/>
        </authorList>
    </citation>
    <scope>NUCLEOTIDE SEQUENCE [LARGE SCALE GENOMIC DNA]</scope>
    <source>
        <strain evidence="2 3">DSM 104001</strain>
    </source>
</reference>
<dbReference type="SUPFAM" id="SSF51905">
    <property type="entry name" value="FAD/NAD(P)-binding domain"/>
    <property type="match status" value="1"/>
</dbReference>
<sequence>MTARWDAVVVGGRLAGSATAMLLARAGMRVLCLDRARRGSDTVSTHALMRAGVLQLSRWGLLDEIRAAGTPPVHRIVFHYGDETVRISVRPGAGVDALYAPRRTVLDPVLAEAASRAGATMRYGTAVTDLLREDDGRVTGVVVDGSHEERAPLVIGADGRNSVVADAVAAPVRYTAHSATDWLYGYWADLPADGYHWYYRPGVTLGAIPTNDGLTCVLAGSRPEVVRQLVGFGGPESAVRALAGSTPLGSHLRRAGRASGVRFFRGAPGRLRVPYGPGWALVGDAGYWEDPQSTHGMTAALRDAELLARALLRAPGPGRAQTAALAEFAAQRDALSLPMLRVVERLAAHDWDLPTVRELLMEMASTMTDEVELLQGLPAAA</sequence>
<dbReference type="InterPro" id="IPR036188">
    <property type="entry name" value="FAD/NAD-bd_sf"/>
</dbReference>
<dbReference type="Proteomes" id="UP000541969">
    <property type="component" value="Unassembled WGS sequence"/>
</dbReference>
<accession>A0A853CR47</accession>
<dbReference type="InterPro" id="IPR050407">
    <property type="entry name" value="Geranylgeranyl_reductase"/>
</dbReference>
<dbReference type="PANTHER" id="PTHR42685">
    <property type="entry name" value="GERANYLGERANYL DIPHOSPHATE REDUCTASE"/>
    <property type="match status" value="1"/>
</dbReference>
<dbReference type="EMBL" id="JACBZT010000001">
    <property type="protein sequence ID" value="NYJ08393.1"/>
    <property type="molecule type" value="Genomic_DNA"/>
</dbReference>
<evidence type="ECO:0000313" key="3">
    <source>
        <dbReference type="Proteomes" id="UP000541969"/>
    </source>
</evidence>
<protein>
    <submittedName>
        <fullName evidence="2">2-polyprenyl-6-methoxyphenol hydroxylase-like FAD-dependent oxidoreductase</fullName>
    </submittedName>
</protein>
<feature type="domain" description="FAD-binding" evidence="1">
    <location>
        <begin position="6"/>
        <end position="175"/>
    </location>
</feature>
<dbReference type="PRINTS" id="PR00420">
    <property type="entry name" value="RNGMNOXGNASE"/>
</dbReference>
<keyword evidence="3" id="KW-1185">Reference proteome</keyword>
<dbReference type="GO" id="GO:0071949">
    <property type="term" value="F:FAD binding"/>
    <property type="evidence" value="ECO:0007669"/>
    <property type="project" value="InterPro"/>
</dbReference>
<dbReference type="PANTHER" id="PTHR42685:SF22">
    <property type="entry name" value="CONDITIONED MEDIUM FACTOR RECEPTOR 1"/>
    <property type="match status" value="1"/>
</dbReference>
<dbReference type="AlphaFoldDB" id="A0A853CR47"/>
<evidence type="ECO:0000259" key="1">
    <source>
        <dbReference type="Pfam" id="PF01494"/>
    </source>
</evidence>
<dbReference type="RefSeq" id="WP_179720944.1">
    <property type="nucleotide sequence ID" value="NZ_JACBZT010000001.1"/>
</dbReference>
<dbReference type="InterPro" id="IPR002938">
    <property type="entry name" value="FAD-bd"/>
</dbReference>
<gene>
    <name evidence="2" type="ORF">GGQ55_004671</name>
</gene>
<name>A0A853CR47_9ACTN</name>
<proteinExistence type="predicted"/>
<evidence type="ECO:0000313" key="2">
    <source>
        <dbReference type="EMBL" id="NYJ08393.1"/>
    </source>
</evidence>
<dbReference type="Gene3D" id="3.50.50.60">
    <property type="entry name" value="FAD/NAD(P)-binding domain"/>
    <property type="match status" value="1"/>
</dbReference>
<comment type="caution">
    <text evidence="2">The sequence shown here is derived from an EMBL/GenBank/DDBJ whole genome shotgun (WGS) entry which is preliminary data.</text>
</comment>